<accession>A0A5B0MYS3</accession>
<dbReference type="EMBL" id="VDEP01000111">
    <property type="protein sequence ID" value="KAA1130226.1"/>
    <property type="molecule type" value="Genomic_DNA"/>
</dbReference>
<proteinExistence type="predicted"/>
<evidence type="ECO:0000313" key="5">
    <source>
        <dbReference type="Proteomes" id="UP000325313"/>
    </source>
</evidence>
<feature type="compositionally biased region" description="Polar residues" evidence="1">
    <location>
        <begin position="1"/>
        <end position="14"/>
    </location>
</feature>
<evidence type="ECO:0000313" key="4">
    <source>
        <dbReference type="Proteomes" id="UP000324748"/>
    </source>
</evidence>
<evidence type="ECO:0000313" key="2">
    <source>
        <dbReference type="EMBL" id="KAA1081274.1"/>
    </source>
</evidence>
<protein>
    <submittedName>
        <fullName evidence="2">Uncharacterized protein</fullName>
    </submittedName>
</protein>
<dbReference type="Proteomes" id="UP000324748">
    <property type="component" value="Unassembled WGS sequence"/>
</dbReference>
<keyword evidence="4" id="KW-1185">Reference proteome</keyword>
<name>A0A5B0MYS3_PUCGR</name>
<gene>
    <name evidence="2" type="ORF">PGT21_032834</name>
    <name evidence="3" type="ORF">PGTUg99_013003</name>
</gene>
<organism evidence="2 4">
    <name type="scientific">Puccinia graminis f. sp. tritici</name>
    <dbReference type="NCBI Taxonomy" id="56615"/>
    <lineage>
        <taxon>Eukaryota</taxon>
        <taxon>Fungi</taxon>
        <taxon>Dikarya</taxon>
        <taxon>Basidiomycota</taxon>
        <taxon>Pucciniomycotina</taxon>
        <taxon>Pucciniomycetes</taxon>
        <taxon>Pucciniales</taxon>
        <taxon>Pucciniaceae</taxon>
        <taxon>Puccinia</taxon>
    </lineage>
</organism>
<dbReference type="Proteomes" id="UP000325313">
    <property type="component" value="Unassembled WGS sequence"/>
</dbReference>
<dbReference type="EMBL" id="VSWC01000131">
    <property type="protein sequence ID" value="KAA1081274.1"/>
    <property type="molecule type" value="Genomic_DNA"/>
</dbReference>
<reference evidence="4 5" key="1">
    <citation type="submission" date="2019-05" db="EMBL/GenBank/DDBJ databases">
        <title>Emergence of the Ug99 lineage of the wheat stem rust pathogen through somatic hybridization.</title>
        <authorList>
            <person name="Li F."/>
            <person name="Upadhyaya N.M."/>
            <person name="Sperschneider J."/>
            <person name="Matny O."/>
            <person name="Nguyen-Phuc H."/>
            <person name="Mago R."/>
            <person name="Raley C."/>
            <person name="Miller M.E."/>
            <person name="Silverstein K.A.T."/>
            <person name="Henningsen E."/>
            <person name="Hirsch C.D."/>
            <person name="Visser B."/>
            <person name="Pretorius Z.A."/>
            <person name="Steffenson B.J."/>
            <person name="Schwessinger B."/>
            <person name="Dodds P.N."/>
            <person name="Figueroa M."/>
        </authorList>
    </citation>
    <scope>NUCLEOTIDE SEQUENCE [LARGE SCALE GENOMIC DNA]</scope>
    <source>
        <strain evidence="2">21-0</strain>
        <strain evidence="3 5">Ug99</strain>
    </source>
</reference>
<comment type="caution">
    <text evidence="2">The sequence shown here is derived from an EMBL/GenBank/DDBJ whole genome shotgun (WGS) entry which is preliminary data.</text>
</comment>
<evidence type="ECO:0000256" key="1">
    <source>
        <dbReference type="SAM" id="MobiDB-lite"/>
    </source>
</evidence>
<evidence type="ECO:0000313" key="3">
    <source>
        <dbReference type="EMBL" id="KAA1130226.1"/>
    </source>
</evidence>
<feature type="region of interest" description="Disordered" evidence="1">
    <location>
        <begin position="1"/>
        <end position="35"/>
    </location>
</feature>
<dbReference type="AlphaFoldDB" id="A0A5B0MYS3"/>
<sequence length="67" mass="7635">MDNRSASTHTQTRQKISRARLILRNPPKRAAPKGAQHFFQRIHTSTKVDELSATIEAPFMLFAHPSH</sequence>